<keyword evidence="3" id="KW-1185">Reference proteome</keyword>
<dbReference type="AlphaFoldDB" id="A0A518BVM7"/>
<feature type="transmembrane region" description="Helical" evidence="1">
    <location>
        <begin position="53"/>
        <end position="77"/>
    </location>
</feature>
<dbReference type="EMBL" id="CP036280">
    <property type="protein sequence ID" value="QDU71043.1"/>
    <property type="molecule type" value="Genomic_DNA"/>
</dbReference>
<organism evidence="2 3">
    <name type="scientific">Mucisphaera calidilacus</name>
    <dbReference type="NCBI Taxonomy" id="2527982"/>
    <lineage>
        <taxon>Bacteria</taxon>
        <taxon>Pseudomonadati</taxon>
        <taxon>Planctomycetota</taxon>
        <taxon>Phycisphaerae</taxon>
        <taxon>Phycisphaerales</taxon>
        <taxon>Phycisphaeraceae</taxon>
        <taxon>Mucisphaera</taxon>
    </lineage>
</organism>
<gene>
    <name evidence="2" type="ORF">Pan265_08880</name>
</gene>
<keyword evidence="1" id="KW-0472">Membrane</keyword>
<keyword evidence="1" id="KW-1133">Transmembrane helix</keyword>
<reference evidence="2 3" key="1">
    <citation type="submission" date="2019-02" db="EMBL/GenBank/DDBJ databases">
        <title>Deep-cultivation of Planctomycetes and their phenomic and genomic characterization uncovers novel biology.</title>
        <authorList>
            <person name="Wiegand S."/>
            <person name="Jogler M."/>
            <person name="Boedeker C."/>
            <person name="Pinto D."/>
            <person name="Vollmers J."/>
            <person name="Rivas-Marin E."/>
            <person name="Kohn T."/>
            <person name="Peeters S.H."/>
            <person name="Heuer A."/>
            <person name="Rast P."/>
            <person name="Oberbeckmann S."/>
            <person name="Bunk B."/>
            <person name="Jeske O."/>
            <person name="Meyerdierks A."/>
            <person name="Storesund J.E."/>
            <person name="Kallscheuer N."/>
            <person name="Luecker S."/>
            <person name="Lage O.M."/>
            <person name="Pohl T."/>
            <person name="Merkel B.J."/>
            <person name="Hornburger P."/>
            <person name="Mueller R.-W."/>
            <person name="Bruemmer F."/>
            <person name="Labrenz M."/>
            <person name="Spormann A.M."/>
            <person name="Op den Camp H."/>
            <person name="Overmann J."/>
            <person name="Amann R."/>
            <person name="Jetten M.S.M."/>
            <person name="Mascher T."/>
            <person name="Medema M.H."/>
            <person name="Devos D.P."/>
            <person name="Kaster A.-K."/>
            <person name="Ovreas L."/>
            <person name="Rohde M."/>
            <person name="Galperin M.Y."/>
            <person name="Jogler C."/>
        </authorList>
    </citation>
    <scope>NUCLEOTIDE SEQUENCE [LARGE SCALE GENOMIC DNA]</scope>
    <source>
        <strain evidence="2 3">Pan265</strain>
    </source>
</reference>
<keyword evidence="1" id="KW-0812">Transmembrane</keyword>
<evidence type="ECO:0000256" key="1">
    <source>
        <dbReference type="SAM" id="Phobius"/>
    </source>
</evidence>
<dbReference type="RefSeq" id="WP_145445184.1">
    <property type="nucleotide sequence ID" value="NZ_CP036280.1"/>
</dbReference>
<dbReference type="OrthoDB" id="9935188at2"/>
<dbReference type="Proteomes" id="UP000320386">
    <property type="component" value="Chromosome"/>
</dbReference>
<evidence type="ECO:0000313" key="3">
    <source>
        <dbReference type="Proteomes" id="UP000320386"/>
    </source>
</evidence>
<accession>A0A518BVM7</accession>
<name>A0A518BVM7_9BACT</name>
<protein>
    <submittedName>
        <fullName evidence="2">Uncharacterized protein</fullName>
    </submittedName>
</protein>
<sequence>MSECQQFEQCREHFESVHRKLDQLDQAVRGNGRPGIQLRLDRLEQNAARQARLTWLIVAAVIATTTSGLIALLASVAGG</sequence>
<dbReference type="KEGG" id="mcad:Pan265_08880"/>
<evidence type="ECO:0000313" key="2">
    <source>
        <dbReference type="EMBL" id="QDU71043.1"/>
    </source>
</evidence>
<proteinExistence type="predicted"/>